<evidence type="ECO:0000256" key="11">
    <source>
        <dbReference type="ARBA" id="ARBA00023136"/>
    </source>
</evidence>
<evidence type="ECO:0000313" key="14">
    <source>
        <dbReference type="Proteomes" id="UP000028826"/>
    </source>
</evidence>
<comment type="subcellular location">
    <subcellularLocation>
        <location evidence="2">Cell membrane</location>
        <topology evidence="2">Multi-pass membrane protein</topology>
    </subcellularLocation>
</comment>
<dbReference type="Pfam" id="PF01292">
    <property type="entry name" value="Ni_hydr_CYTB"/>
    <property type="match status" value="1"/>
</dbReference>
<dbReference type="InterPro" id="IPR016174">
    <property type="entry name" value="Di-haem_cyt_TM"/>
</dbReference>
<keyword evidence="4" id="KW-1003">Cell membrane</keyword>
<dbReference type="STRING" id="195105.CN97_15540"/>
<keyword evidence="3" id="KW-0813">Transport</keyword>
<dbReference type="InterPro" id="IPR011577">
    <property type="entry name" value="Cyt_b561_bac/Ni-Hgenase"/>
</dbReference>
<dbReference type="GO" id="GO:0020037">
    <property type="term" value="F:heme binding"/>
    <property type="evidence" value="ECO:0007669"/>
    <property type="project" value="TreeGrafter"/>
</dbReference>
<keyword evidence="11" id="KW-0472">Membrane</keyword>
<sequence length="189" mass="20676">MPSPTVPLRDTPTVYGRITRALHWSIAALVLWQLFGMTLRLIFGRQPFVSFFVGSHQPVGTVLFVLILLRVIWAFANRDNRPSHGAGLVGIGARLGHLALYAVMLLVPSLALLRAWGSDRAFAPFGVQVFPAQTPPVDWAVGLGDALHGELGWVLALLILGHVVMVGLHEGMWRDGTMARMAGTRALRR</sequence>
<evidence type="ECO:0000256" key="8">
    <source>
        <dbReference type="ARBA" id="ARBA00022982"/>
    </source>
</evidence>
<dbReference type="OrthoDB" id="7280471at2"/>
<dbReference type="GO" id="GO:0022904">
    <property type="term" value="P:respiratory electron transport chain"/>
    <property type="evidence" value="ECO:0007669"/>
    <property type="project" value="InterPro"/>
</dbReference>
<evidence type="ECO:0000313" key="13">
    <source>
        <dbReference type="EMBL" id="KFI29572.1"/>
    </source>
</evidence>
<dbReference type="RefSeq" id="WP_035710278.1">
    <property type="nucleotide sequence ID" value="NZ_CAMIFG010000008.1"/>
</dbReference>
<dbReference type="SUPFAM" id="SSF81342">
    <property type="entry name" value="Transmembrane di-heme cytochromes"/>
    <property type="match status" value="1"/>
</dbReference>
<keyword evidence="7" id="KW-0479">Metal-binding</keyword>
<dbReference type="EMBL" id="JGYG01000005">
    <property type="protein sequence ID" value="KFI29572.1"/>
    <property type="molecule type" value="Genomic_DNA"/>
</dbReference>
<evidence type="ECO:0000256" key="3">
    <source>
        <dbReference type="ARBA" id="ARBA00022448"/>
    </source>
</evidence>
<evidence type="ECO:0000256" key="7">
    <source>
        <dbReference type="ARBA" id="ARBA00022723"/>
    </source>
</evidence>
<dbReference type="PANTHER" id="PTHR30529">
    <property type="entry name" value="CYTOCHROME B561"/>
    <property type="match status" value="1"/>
</dbReference>
<accession>A0A086Y5M2</accession>
<keyword evidence="10" id="KW-0408">Iron</keyword>
<dbReference type="GO" id="GO:0005886">
    <property type="term" value="C:plasma membrane"/>
    <property type="evidence" value="ECO:0007669"/>
    <property type="project" value="UniProtKB-SubCell"/>
</dbReference>
<evidence type="ECO:0000256" key="1">
    <source>
        <dbReference type="ARBA" id="ARBA00001970"/>
    </source>
</evidence>
<evidence type="ECO:0000256" key="5">
    <source>
        <dbReference type="ARBA" id="ARBA00022617"/>
    </source>
</evidence>
<keyword evidence="6" id="KW-0812">Transmembrane</keyword>
<comment type="caution">
    <text evidence="13">The sequence shown here is derived from an EMBL/GenBank/DDBJ whole genome shotgun (WGS) entry which is preliminary data.</text>
</comment>
<protein>
    <submittedName>
        <fullName evidence="13">Cytochrome B561</fullName>
    </submittedName>
</protein>
<comment type="cofactor">
    <cofactor evidence="1">
        <name>heme b</name>
        <dbReference type="ChEBI" id="CHEBI:60344"/>
    </cofactor>
</comment>
<comment type="similarity">
    <text evidence="12">Belongs to the cytochrome b561 family.</text>
</comment>
<dbReference type="eggNOG" id="COG3038">
    <property type="taxonomic scope" value="Bacteria"/>
</dbReference>
<dbReference type="Proteomes" id="UP000028826">
    <property type="component" value="Unassembled WGS sequence"/>
</dbReference>
<evidence type="ECO:0000256" key="9">
    <source>
        <dbReference type="ARBA" id="ARBA00022989"/>
    </source>
</evidence>
<dbReference type="PANTHER" id="PTHR30529:SF1">
    <property type="entry name" value="CYTOCHROME B561 HOMOLOG 2"/>
    <property type="match status" value="1"/>
</dbReference>
<name>A0A086Y5M2_9RHOB</name>
<evidence type="ECO:0000256" key="4">
    <source>
        <dbReference type="ARBA" id="ARBA00022475"/>
    </source>
</evidence>
<dbReference type="InterPro" id="IPR052168">
    <property type="entry name" value="Cytochrome_b561_oxidase"/>
</dbReference>
<dbReference type="GO" id="GO:0009055">
    <property type="term" value="F:electron transfer activity"/>
    <property type="evidence" value="ECO:0007669"/>
    <property type="project" value="InterPro"/>
</dbReference>
<keyword evidence="9" id="KW-1133">Transmembrane helix</keyword>
<reference evidence="13 14" key="1">
    <citation type="submission" date="2014-03" db="EMBL/GenBank/DDBJ databases">
        <title>Genome of Haematobacter massiliensis CCUG 47968.</title>
        <authorList>
            <person name="Wang D."/>
            <person name="Wang G."/>
        </authorList>
    </citation>
    <scope>NUCLEOTIDE SEQUENCE [LARGE SCALE GENOMIC DNA]</scope>
    <source>
        <strain evidence="13 14">CCUG 47968</strain>
    </source>
</reference>
<evidence type="ECO:0000256" key="10">
    <source>
        <dbReference type="ARBA" id="ARBA00023004"/>
    </source>
</evidence>
<organism evidence="13 14">
    <name type="scientific">Haematobacter massiliensis</name>
    <dbReference type="NCBI Taxonomy" id="195105"/>
    <lineage>
        <taxon>Bacteria</taxon>
        <taxon>Pseudomonadati</taxon>
        <taxon>Pseudomonadota</taxon>
        <taxon>Alphaproteobacteria</taxon>
        <taxon>Rhodobacterales</taxon>
        <taxon>Paracoccaceae</taxon>
        <taxon>Haematobacter</taxon>
    </lineage>
</organism>
<keyword evidence="14" id="KW-1185">Reference proteome</keyword>
<dbReference type="GO" id="GO:0046872">
    <property type="term" value="F:metal ion binding"/>
    <property type="evidence" value="ECO:0007669"/>
    <property type="project" value="UniProtKB-KW"/>
</dbReference>
<evidence type="ECO:0000256" key="6">
    <source>
        <dbReference type="ARBA" id="ARBA00022692"/>
    </source>
</evidence>
<dbReference type="AlphaFoldDB" id="A0A086Y5M2"/>
<evidence type="ECO:0000256" key="12">
    <source>
        <dbReference type="ARBA" id="ARBA00037975"/>
    </source>
</evidence>
<evidence type="ECO:0000256" key="2">
    <source>
        <dbReference type="ARBA" id="ARBA00004651"/>
    </source>
</evidence>
<gene>
    <name evidence="13" type="ORF">CN97_15540</name>
</gene>
<keyword evidence="5" id="KW-0349">Heme</keyword>
<keyword evidence="8" id="KW-0249">Electron transport</keyword>
<proteinExistence type="inferred from homology"/>